<dbReference type="Proteomes" id="UP000002586">
    <property type="component" value="Chromosome"/>
</dbReference>
<proteinExistence type="predicted"/>
<dbReference type="OrthoDB" id="1488700at2"/>
<organism evidence="1 2">
    <name type="scientific">Magnetococcus marinus (strain ATCC BAA-1437 / JCM 17883 / MC-1)</name>
    <dbReference type="NCBI Taxonomy" id="156889"/>
    <lineage>
        <taxon>Bacteria</taxon>
        <taxon>Pseudomonadati</taxon>
        <taxon>Pseudomonadota</taxon>
        <taxon>Magnetococcia</taxon>
        <taxon>Magnetococcales</taxon>
        <taxon>Magnetococcaceae</taxon>
        <taxon>Magnetococcus</taxon>
    </lineage>
</organism>
<evidence type="ECO:0000313" key="1">
    <source>
        <dbReference type="EMBL" id="ABK44232.1"/>
    </source>
</evidence>
<gene>
    <name evidence="1" type="ordered locus">Mmc1_1724</name>
</gene>
<dbReference type="InterPro" id="IPR011049">
    <property type="entry name" value="Serralysin-like_metalloprot_C"/>
</dbReference>
<reference evidence="2" key="1">
    <citation type="journal article" date="2009" name="Appl. Environ. Microbiol.">
        <title>Complete genome sequence of the chemolithoautotrophic marine magnetotactic coccus strain MC-1.</title>
        <authorList>
            <person name="Schubbe S."/>
            <person name="Williams T.J."/>
            <person name="Xie G."/>
            <person name="Kiss H.E."/>
            <person name="Brettin T.S."/>
            <person name="Martinez D."/>
            <person name="Ross C.A."/>
            <person name="Schuler D."/>
            <person name="Cox B.L."/>
            <person name="Nealson K.H."/>
            <person name="Bazylinski D.A."/>
        </authorList>
    </citation>
    <scope>NUCLEOTIDE SEQUENCE [LARGE SCALE GENOMIC DNA]</scope>
    <source>
        <strain evidence="2">ATCC BAA-1437 / JCM 17883 / MC-1</strain>
    </source>
</reference>
<protein>
    <submittedName>
        <fullName evidence="1">Uncharacterized protein</fullName>
    </submittedName>
</protein>
<dbReference type="HOGENOM" id="CLU_743542_0_0_5"/>
<dbReference type="STRING" id="156889.Mmc1_1724"/>
<sequence length="372" mass="36522">MADQPLTQLPALLDVQESDLLYAVRDGQSKQLDVATLRGMNEGLYAPVSHGHSLSDITDAGQAAALAVGTTPGTVAAGDHNHSGLYQPHFTSSYTLPSADGSSGQVPQTNGAGVVSWVDMAAGGGGATALNELSDVAYLAGASGYVIMDDGVETPQPGQIAIGDLNGASYAGAISIGMNVTTTGLNAVVIGAGASGGVQDVALGYGATATGYGVAVGTNAKAKSACVAIGRNTGSSGSVYSFVAIGDGVTGSDYSSAVGANAVNGQGSCILGNYASAAYWGHAIGRYATAGNYATAIGTSSNAYAHSIAIGQSAATTSAGEVVLRANAIDLLRISSAGVAIYGGAYTLPITDGSAGQVLQTDGAGNLSWVTL</sequence>
<name>A0L8D9_MAGMM</name>
<dbReference type="AlphaFoldDB" id="A0L8D9"/>
<dbReference type="eggNOG" id="COG5295">
    <property type="taxonomic scope" value="Bacteria"/>
</dbReference>
<keyword evidence="2" id="KW-1185">Reference proteome</keyword>
<dbReference type="KEGG" id="mgm:Mmc1_1724"/>
<evidence type="ECO:0000313" key="2">
    <source>
        <dbReference type="Proteomes" id="UP000002586"/>
    </source>
</evidence>
<dbReference type="Gene3D" id="2.150.10.10">
    <property type="entry name" value="Serralysin-like metalloprotease, C-terminal"/>
    <property type="match status" value="2"/>
</dbReference>
<dbReference type="RefSeq" id="WP_011713380.1">
    <property type="nucleotide sequence ID" value="NC_008576.1"/>
</dbReference>
<accession>A0L8D9</accession>
<dbReference type="EMBL" id="CP000471">
    <property type="protein sequence ID" value="ABK44232.1"/>
    <property type="molecule type" value="Genomic_DNA"/>
</dbReference>
<reference evidence="1 2" key="2">
    <citation type="journal article" date="2012" name="Int. J. Syst. Evol. Microbiol.">
        <title>Magnetococcus marinus gen. nov., sp. nov., a marine, magnetotactic bacterium that represents a novel lineage (Magnetococcaceae fam. nov.; Magnetococcales ord. nov.) at the base of the Alphaproteobacteria.</title>
        <authorList>
            <person name="Bazylinski D.A."/>
            <person name="Williams T.J."/>
            <person name="Lefevre C.T."/>
            <person name="Berg R.J."/>
            <person name="Zhang C.L."/>
            <person name="Bowser S.S."/>
            <person name="Dean A.J."/>
            <person name="Beveridge T.J."/>
        </authorList>
    </citation>
    <scope>NUCLEOTIDE SEQUENCE [LARGE SCALE GENOMIC DNA]</scope>
    <source>
        <strain evidence="2">ATCC BAA-1437 / JCM 17883 / MC-1</strain>
    </source>
</reference>